<name>A0A919SGZ2_9ACTN</name>
<dbReference type="RefSeq" id="WP_212997432.1">
    <property type="nucleotide sequence ID" value="NZ_BAAATW010000008.1"/>
</dbReference>
<proteinExistence type="predicted"/>
<dbReference type="AlphaFoldDB" id="A0A919SGZ2"/>
<keyword evidence="2" id="KW-1185">Reference proteome</keyword>
<evidence type="ECO:0000313" key="2">
    <source>
        <dbReference type="Proteomes" id="UP000680865"/>
    </source>
</evidence>
<dbReference type="EMBL" id="BOQP01000011">
    <property type="protein sequence ID" value="GIM71464.1"/>
    <property type="molecule type" value="Genomic_DNA"/>
</dbReference>
<accession>A0A919SGZ2</accession>
<evidence type="ECO:0008006" key="3">
    <source>
        <dbReference type="Google" id="ProtNLM"/>
    </source>
</evidence>
<gene>
    <name evidence="1" type="ORF">Aco04nite_25330</name>
</gene>
<comment type="caution">
    <text evidence="1">The sequence shown here is derived from an EMBL/GenBank/DDBJ whole genome shotgun (WGS) entry which is preliminary data.</text>
</comment>
<sequence>MVTFGVILVTLVVQGLTLPAVLRWAHLPTDNSETEMAYAESRAVEAALQLLPGEAERLDVDPEITALVRSEVEERRTELTEAGPAPDGLNRRGQYRALRLALISEKRRVVVLLRDERRIDDIVLRRIESVLDAEELRLRADTADAGE</sequence>
<organism evidence="1 2">
    <name type="scientific">Winogradskya consettensis</name>
    <dbReference type="NCBI Taxonomy" id="113560"/>
    <lineage>
        <taxon>Bacteria</taxon>
        <taxon>Bacillati</taxon>
        <taxon>Actinomycetota</taxon>
        <taxon>Actinomycetes</taxon>
        <taxon>Micromonosporales</taxon>
        <taxon>Micromonosporaceae</taxon>
        <taxon>Winogradskya</taxon>
    </lineage>
</organism>
<evidence type="ECO:0000313" key="1">
    <source>
        <dbReference type="EMBL" id="GIM71464.1"/>
    </source>
</evidence>
<reference evidence="1" key="1">
    <citation type="submission" date="2021-03" db="EMBL/GenBank/DDBJ databases">
        <title>Whole genome shotgun sequence of Actinoplanes consettensis NBRC 14913.</title>
        <authorList>
            <person name="Komaki H."/>
            <person name="Tamura T."/>
        </authorList>
    </citation>
    <scope>NUCLEOTIDE SEQUENCE</scope>
    <source>
        <strain evidence="1">NBRC 14913</strain>
    </source>
</reference>
<protein>
    <recommendedName>
        <fullName evidence="3">Na+/H+ antiporter</fullName>
    </recommendedName>
</protein>
<dbReference type="Proteomes" id="UP000680865">
    <property type="component" value="Unassembled WGS sequence"/>
</dbReference>